<sequence>MAEAITAAKNSDSKGFWGVFASTFITIFLAELGDKTQVTTMLMSAESQSPLVVFAGAGSALIATSLVGVLLGRWLSTRVSPETLDICAGVLLLFITIGLVGDIVGQ</sequence>
<dbReference type="Pfam" id="PF01169">
    <property type="entry name" value="GDT1"/>
    <property type="match status" value="1"/>
</dbReference>
<gene>
    <name evidence="7" type="ORF">DCF25_16710</name>
</gene>
<evidence type="ECO:0000256" key="2">
    <source>
        <dbReference type="ARBA" id="ARBA00009190"/>
    </source>
</evidence>
<comment type="caution">
    <text evidence="6">Lacks conserved residue(s) required for the propagation of feature annotation.</text>
</comment>
<dbReference type="GO" id="GO:0046873">
    <property type="term" value="F:metal ion transmembrane transporter activity"/>
    <property type="evidence" value="ECO:0007669"/>
    <property type="project" value="InterPro"/>
</dbReference>
<keyword evidence="3 6" id="KW-0812">Transmembrane</keyword>
<dbReference type="EMBL" id="QBMC01000135">
    <property type="protein sequence ID" value="PZO12987.1"/>
    <property type="molecule type" value="Genomic_DNA"/>
</dbReference>
<feature type="transmembrane region" description="Helical" evidence="6">
    <location>
        <begin position="52"/>
        <end position="71"/>
    </location>
</feature>
<evidence type="ECO:0000313" key="8">
    <source>
        <dbReference type="Proteomes" id="UP000249354"/>
    </source>
</evidence>
<name>A0A2W4U1A9_9CYAN</name>
<reference evidence="7 8" key="2">
    <citation type="submission" date="2018-06" db="EMBL/GenBank/DDBJ databases">
        <title>Metagenomic assembly of (sub)arctic Cyanobacteria and their associated microbiome from non-axenic cultures.</title>
        <authorList>
            <person name="Baurain D."/>
        </authorList>
    </citation>
    <scope>NUCLEOTIDE SEQUENCE [LARGE SCALE GENOMIC DNA]</scope>
    <source>
        <strain evidence="7">ULC129bin1</strain>
    </source>
</reference>
<comment type="subcellular location">
    <subcellularLocation>
        <location evidence="1 6">Membrane</location>
        <topology evidence="1 6">Multi-pass membrane protein</topology>
    </subcellularLocation>
</comment>
<keyword evidence="5 6" id="KW-0472">Membrane</keyword>
<protein>
    <recommendedName>
        <fullName evidence="6">GDT1 family protein</fullName>
    </recommendedName>
</protein>
<dbReference type="PANTHER" id="PTHR12608:SF1">
    <property type="entry name" value="TRANSMEMBRANE PROTEIN 165"/>
    <property type="match status" value="1"/>
</dbReference>
<accession>A0A2W4U1A9</accession>
<feature type="transmembrane region" description="Helical" evidence="6">
    <location>
        <begin position="83"/>
        <end position="104"/>
    </location>
</feature>
<dbReference type="GO" id="GO:0016020">
    <property type="term" value="C:membrane"/>
    <property type="evidence" value="ECO:0007669"/>
    <property type="project" value="UniProtKB-SubCell"/>
</dbReference>
<dbReference type="Proteomes" id="UP000249354">
    <property type="component" value="Unassembled WGS sequence"/>
</dbReference>
<organism evidence="7 8">
    <name type="scientific">Leptolyngbya foveolarum</name>
    <dbReference type="NCBI Taxonomy" id="47253"/>
    <lineage>
        <taxon>Bacteria</taxon>
        <taxon>Bacillati</taxon>
        <taxon>Cyanobacteriota</taxon>
        <taxon>Cyanophyceae</taxon>
        <taxon>Leptolyngbyales</taxon>
        <taxon>Leptolyngbyaceae</taxon>
        <taxon>Leptolyngbya group</taxon>
        <taxon>Leptolyngbya</taxon>
    </lineage>
</organism>
<evidence type="ECO:0000256" key="6">
    <source>
        <dbReference type="RuleBase" id="RU365102"/>
    </source>
</evidence>
<proteinExistence type="inferred from homology"/>
<evidence type="ECO:0000256" key="3">
    <source>
        <dbReference type="ARBA" id="ARBA00022692"/>
    </source>
</evidence>
<feature type="transmembrane region" description="Helical" evidence="6">
    <location>
        <begin position="15"/>
        <end position="32"/>
    </location>
</feature>
<comment type="similarity">
    <text evidence="2 6">Belongs to the GDT1 family.</text>
</comment>
<evidence type="ECO:0000256" key="1">
    <source>
        <dbReference type="ARBA" id="ARBA00004141"/>
    </source>
</evidence>
<comment type="caution">
    <text evidence="7">The sequence shown here is derived from an EMBL/GenBank/DDBJ whole genome shotgun (WGS) entry which is preliminary data.</text>
</comment>
<reference evidence="8" key="1">
    <citation type="submission" date="2018-04" db="EMBL/GenBank/DDBJ databases">
        <authorList>
            <person name="Cornet L."/>
        </authorList>
    </citation>
    <scope>NUCLEOTIDE SEQUENCE [LARGE SCALE GENOMIC DNA]</scope>
</reference>
<dbReference type="PANTHER" id="PTHR12608">
    <property type="entry name" value="TRANSMEMBRANE PROTEIN HTP-1 RELATED"/>
    <property type="match status" value="1"/>
</dbReference>
<dbReference type="AlphaFoldDB" id="A0A2W4U1A9"/>
<evidence type="ECO:0000256" key="4">
    <source>
        <dbReference type="ARBA" id="ARBA00022989"/>
    </source>
</evidence>
<keyword evidence="4 6" id="KW-1133">Transmembrane helix</keyword>
<evidence type="ECO:0000256" key="5">
    <source>
        <dbReference type="ARBA" id="ARBA00023136"/>
    </source>
</evidence>
<dbReference type="InterPro" id="IPR001727">
    <property type="entry name" value="GDT1-like"/>
</dbReference>
<evidence type="ECO:0000313" key="7">
    <source>
        <dbReference type="EMBL" id="PZO12987.1"/>
    </source>
</evidence>